<dbReference type="EMBL" id="SRMB01000001">
    <property type="protein sequence ID" value="TGE29884.1"/>
    <property type="molecule type" value="Genomic_DNA"/>
</dbReference>
<evidence type="ECO:0000313" key="1">
    <source>
        <dbReference type="EMBL" id="TGE29884.1"/>
    </source>
</evidence>
<reference evidence="1 2" key="1">
    <citation type="submission" date="2019-04" db="EMBL/GenBank/DDBJ databases">
        <authorList>
            <person name="Feng G."/>
            <person name="Zhang J."/>
            <person name="Zhu H."/>
        </authorList>
    </citation>
    <scope>NUCLEOTIDE SEQUENCE [LARGE SCALE GENOMIC DNA]</scope>
    <source>
        <strain evidence="1 2">9PBR-1</strain>
    </source>
</reference>
<name>A0A4Z0QJC2_9BACT</name>
<dbReference type="Proteomes" id="UP000298471">
    <property type="component" value="Unassembled WGS sequence"/>
</dbReference>
<evidence type="ECO:0000313" key="2">
    <source>
        <dbReference type="Proteomes" id="UP000298471"/>
    </source>
</evidence>
<dbReference type="AlphaFoldDB" id="A0A4Z0QJC2"/>
<protein>
    <submittedName>
        <fullName evidence="1">Uncharacterized protein</fullName>
    </submittedName>
</protein>
<gene>
    <name evidence="1" type="ORF">E5K02_10620</name>
</gene>
<accession>A0A4Z0QJC2</accession>
<comment type="caution">
    <text evidence="1">The sequence shown here is derived from an EMBL/GenBank/DDBJ whole genome shotgun (WGS) entry which is preliminary data.</text>
</comment>
<sequence length="234" mass="25585">MSAYQSYFDNFFATLPMSRTNFKALGAATHAAVQQADLGSDVTPHLTALQTALAGFDVNLTDAGESTAGGTEGFRAARKQWLAFVDDTMKDYVTPKLRKLPAYADFKKYGKSKLRALEQADLLQDSKLLLDLYTQHAAALSYPGLPAAAKAAYQQLTDADHSRSTAGAAKSQARVALSADWLKLARALRRLKAQLELRFEEPEQVYRFFDFGKVNKSNRALKAAKARAAAATIE</sequence>
<proteinExistence type="predicted"/>
<organism evidence="1 2">
    <name type="scientific">Hymenobacter metallicola</name>
    <dbReference type="NCBI Taxonomy" id="2563114"/>
    <lineage>
        <taxon>Bacteria</taxon>
        <taxon>Pseudomonadati</taxon>
        <taxon>Bacteroidota</taxon>
        <taxon>Cytophagia</taxon>
        <taxon>Cytophagales</taxon>
        <taxon>Hymenobacteraceae</taxon>
        <taxon>Hymenobacter</taxon>
    </lineage>
</organism>
<dbReference type="RefSeq" id="WP_135394689.1">
    <property type="nucleotide sequence ID" value="NZ_SRMB01000001.1"/>
</dbReference>
<dbReference type="OrthoDB" id="881125at2"/>
<keyword evidence="2" id="KW-1185">Reference proteome</keyword>